<feature type="non-terminal residue" evidence="3">
    <location>
        <position position="131"/>
    </location>
</feature>
<dbReference type="GO" id="GO:0005840">
    <property type="term" value="C:ribosome"/>
    <property type="evidence" value="ECO:0007669"/>
    <property type="project" value="UniProtKB-KW"/>
</dbReference>
<gene>
    <name evidence="3" type="ORF">S12H4_60665</name>
</gene>
<comment type="caution">
    <text evidence="3">The sequence shown here is derived from an EMBL/GenBank/DDBJ whole genome shotgun (WGS) entry which is preliminary data.</text>
</comment>
<feature type="non-terminal residue" evidence="3">
    <location>
        <position position="1"/>
    </location>
</feature>
<dbReference type="HAMAP" id="MF_00329">
    <property type="entry name" value="Ribosomal_eL18"/>
    <property type="match status" value="1"/>
</dbReference>
<dbReference type="Gene3D" id="3.100.10.10">
    <property type="match status" value="1"/>
</dbReference>
<evidence type="ECO:0000313" key="3">
    <source>
        <dbReference type="EMBL" id="GAJ23961.1"/>
    </source>
</evidence>
<evidence type="ECO:0000256" key="2">
    <source>
        <dbReference type="ARBA" id="ARBA00023274"/>
    </source>
</evidence>
<dbReference type="InterPro" id="IPR001196">
    <property type="entry name" value="Ribosomal_uL15_CS"/>
</dbReference>
<dbReference type="NCBIfam" id="NF003079">
    <property type="entry name" value="PRK04005.1"/>
    <property type="match status" value="1"/>
</dbReference>
<dbReference type="InterPro" id="IPR036227">
    <property type="entry name" value="Ribosomal_uL15/eL18_sf"/>
</dbReference>
<dbReference type="AlphaFoldDB" id="X1VXT7"/>
<name>X1VXT7_9ZZZZ</name>
<evidence type="ECO:0000256" key="1">
    <source>
        <dbReference type="ARBA" id="ARBA00022980"/>
    </source>
</evidence>
<dbReference type="GO" id="GO:0003735">
    <property type="term" value="F:structural constituent of ribosome"/>
    <property type="evidence" value="ECO:0007669"/>
    <property type="project" value="InterPro"/>
</dbReference>
<proteinExistence type="inferred from homology"/>
<dbReference type="GO" id="GO:0006412">
    <property type="term" value="P:translation"/>
    <property type="evidence" value="ECO:0007669"/>
    <property type="project" value="InterPro"/>
</dbReference>
<sequence>SGPSNYYVRRLIRDLWKTKRRVWKKVSKKLSGPRGSRVEANLYRINKKTKENDVIVVPGKVLALGDLDHKLTIACLDCSKPARKKIEISGSKLLSIEELLEQNPEEKEDKLTIYHCDNLKCANINHENDHR</sequence>
<dbReference type="EMBL" id="BARW01039991">
    <property type="protein sequence ID" value="GAJ23961.1"/>
    <property type="molecule type" value="Genomic_DNA"/>
</dbReference>
<protein>
    <submittedName>
        <fullName evidence="3">Uncharacterized protein</fullName>
    </submittedName>
</protein>
<dbReference type="SUPFAM" id="SSF52080">
    <property type="entry name" value="Ribosomal proteins L15p and L18e"/>
    <property type="match status" value="1"/>
</dbReference>
<reference evidence="3" key="1">
    <citation type="journal article" date="2014" name="Front. Microbiol.">
        <title>High frequency of phylogenetically diverse reductive dehalogenase-homologous genes in deep subseafloor sedimentary metagenomes.</title>
        <authorList>
            <person name="Kawai M."/>
            <person name="Futagami T."/>
            <person name="Toyoda A."/>
            <person name="Takaki Y."/>
            <person name="Nishi S."/>
            <person name="Hori S."/>
            <person name="Arai W."/>
            <person name="Tsubouchi T."/>
            <person name="Morono Y."/>
            <person name="Uchiyama I."/>
            <person name="Ito T."/>
            <person name="Fujiyama A."/>
            <person name="Inagaki F."/>
            <person name="Takami H."/>
        </authorList>
    </citation>
    <scope>NUCLEOTIDE SEQUENCE</scope>
    <source>
        <strain evidence="3">Expedition CK06-06</strain>
    </source>
</reference>
<dbReference type="PROSITE" id="PS00475">
    <property type="entry name" value="RIBOSOMAL_L15"/>
    <property type="match status" value="1"/>
</dbReference>
<keyword evidence="1" id="KW-0689">Ribosomal protein</keyword>
<accession>X1VXT7</accession>
<keyword evidence="2" id="KW-0687">Ribonucleoprotein</keyword>
<dbReference type="GO" id="GO:1990904">
    <property type="term" value="C:ribonucleoprotein complex"/>
    <property type="evidence" value="ECO:0007669"/>
    <property type="project" value="UniProtKB-KW"/>
</dbReference>
<dbReference type="InterPro" id="IPR022947">
    <property type="entry name" value="Ribosomal_eL18_arc"/>
</dbReference>
<organism evidence="3">
    <name type="scientific">marine sediment metagenome</name>
    <dbReference type="NCBI Taxonomy" id="412755"/>
    <lineage>
        <taxon>unclassified sequences</taxon>
        <taxon>metagenomes</taxon>
        <taxon>ecological metagenomes</taxon>
    </lineage>
</organism>